<keyword evidence="4 7" id="KW-0812">Transmembrane</keyword>
<keyword evidence="5 7" id="KW-1133">Transmembrane helix</keyword>
<protein>
    <submittedName>
        <fullName evidence="8">Putative oxidoreductase</fullName>
    </submittedName>
</protein>
<accession>A0A1M6QUC2</accession>
<proteinExistence type="inferred from homology"/>
<evidence type="ECO:0000256" key="3">
    <source>
        <dbReference type="ARBA" id="ARBA00022475"/>
    </source>
</evidence>
<evidence type="ECO:0000256" key="2">
    <source>
        <dbReference type="ARBA" id="ARBA00006679"/>
    </source>
</evidence>
<name>A0A1M6QUC2_9BRAD</name>
<reference evidence="8 9" key="1">
    <citation type="submission" date="2016-11" db="EMBL/GenBank/DDBJ databases">
        <authorList>
            <person name="Jaros S."/>
            <person name="Januszkiewicz K."/>
            <person name="Wedrychowicz H."/>
        </authorList>
    </citation>
    <scope>NUCLEOTIDE SEQUENCE [LARGE SCALE GENOMIC DNA]</scope>
    <source>
        <strain evidence="8 9">GAS499</strain>
    </source>
</reference>
<dbReference type="InterPro" id="IPR032808">
    <property type="entry name" value="DoxX"/>
</dbReference>
<dbReference type="InterPro" id="IPR051907">
    <property type="entry name" value="DoxX-like_oxidoreductase"/>
</dbReference>
<feature type="transmembrane region" description="Helical" evidence="7">
    <location>
        <begin position="6"/>
        <end position="26"/>
    </location>
</feature>
<dbReference type="OrthoDB" id="9810206at2"/>
<evidence type="ECO:0000256" key="7">
    <source>
        <dbReference type="SAM" id="Phobius"/>
    </source>
</evidence>
<dbReference type="Pfam" id="PF07681">
    <property type="entry name" value="DoxX"/>
    <property type="match status" value="1"/>
</dbReference>
<dbReference type="GO" id="GO:0005886">
    <property type="term" value="C:plasma membrane"/>
    <property type="evidence" value="ECO:0007669"/>
    <property type="project" value="UniProtKB-SubCell"/>
</dbReference>
<evidence type="ECO:0000256" key="5">
    <source>
        <dbReference type="ARBA" id="ARBA00022989"/>
    </source>
</evidence>
<evidence type="ECO:0000256" key="4">
    <source>
        <dbReference type="ARBA" id="ARBA00022692"/>
    </source>
</evidence>
<dbReference type="EMBL" id="LT670844">
    <property type="protein sequence ID" value="SHK23796.1"/>
    <property type="molecule type" value="Genomic_DNA"/>
</dbReference>
<evidence type="ECO:0000313" key="9">
    <source>
        <dbReference type="Proteomes" id="UP000189935"/>
    </source>
</evidence>
<comment type="similarity">
    <text evidence="2">Belongs to the DoxX family.</text>
</comment>
<evidence type="ECO:0000256" key="1">
    <source>
        <dbReference type="ARBA" id="ARBA00004651"/>
    </source>
</evidence>
<dbReference type="Proteomes" id="UP000189935">
    <property type="component" value="Chromosome I"/>
</dbReference>
<gene>
    <name evidence="8" type="ORF">SAMN05444159_2789</name>
</gene>
<feature type="transmembrane region" description="Helical" evidence="7">
    <location>
        <begin position="72"/>
        <end position="89"/>
    </location>
</feature>
<organism evidence="8 9">
    <name type="scientific">Bradyrhizobium lablabi</name>
    <dbReference type="NCBI Taxonomy" id="722472"/>
    <lineage>
        <taxon>Bacteria</taxon>
        <taxon>Pseudomonadati</taxon>
        <taxon>Pseudomonadota</taxon>
        <taxon>Alphaproteobacteria</taxon>
        <taxon>Hyphomicrobiales</taxon>
        <taxon>Nitrobacteraceae</taxon>
        <taxon>Bradyrhizobium</taxon>
    </lineage>
</organism>
<keyword evidence="6 7" id="KW-0472">Membrane</keyword>
<sequence length="133" mass="13707">MQNLDTALAASGRILIAALFLLSGVGKIAAPAMTQGYIASSGLPAPLLAYLIAIIIEVGGGLLLIVGFQTRIVALILAVFTLAAALAFHNKFADTNQMIHFLKDVAITGGLLQVAAFGPGSVSLDARRLNLAH</sequence>
<dbReference type="AlphaFoldDB" id="A0A1M6QUC2"/>
<dbReference type="PANTHER" id="PTHR33452:SF1">
    <property type="entry name" value="INNER MEMBRANE PROTEIN YPHA-RELATED"/>
    <property type="match status" value="1"/>
</dbReference>
<dbReference type="RefSeq" id="WP_079538695.1">
    <property type="nucleotide sequence ID" value="NZ_LT670844.1"/>
</dbReference>
<feature type="transmembrane region" description="Helical" evidence="7">
    <location>
        <begin position="47"/>
        <end position="66"/>
    </location>
</feature>
<keyword evidence="3" id="KW-1003">Cell membrane</keyword>
<dbReference type="PANTHER" id="PTHR33452">
    <property type="entry name" value="OXIDOREDUCTASE CATD-RELATED"/>
    <property type="match status" value="1"/>
</dbReference>
<evidence type="ECO:0000313" key="8">
    <source>
        <dbReference type="EMBL" id="SHK23796.1"/>
    </source>
</evidence>
<evidence type="ECO:0000256" key="6">
    <source>
        <dbReference type="ARBA" id="ARBA00023136"/>
    </source>
</evidence>
<comment type="subcellular location">
    <subcellularLocation>
        <location evidence="1">Cell membrane</location>
        <topology evidence="1">Multi-pass membrane protein</topology>
    </subcellularLocation>
</comment>